<reference evidence="2" key="2">
    <citation type="submission" date="2020-09" db="EMBL/GenBank/DDBJ databases">
        <authorList>
            <person name="Sun Q."/>
            <person name="Ohkuma M."/>
        </authorList>
    </citation>
    <scope>NUCLEOTIDE SEQUENCE</scope>
    <source>
        <strain evidence="2">JCM 17820</strain>
    </source>
</reference>
<dbReference type="InterPro" id="IPR058462">
    <property type="entry name" value="DUF8149"/>
</dbReference>
<evidence type="ECO:0000313" key="2">
    <source>
        <dbReference type="EMBL" id="GGN89069.1"/>
    </source>
</evidence>
<organism evidence="2 3">
    <name type="scientific">Haloarcula pellucida</name>
    <dbReference type="NCBI Taxonomy" id="1427151"/>
    <lineage>
        <taxon>Archaea</taxon>
        <taxon>Methanobacteriati</taxon>
        <taxon>Methanobacteriota</taxon>
        <taxon>Stenosarchaea group</taxon>
        <taxon>Halobacteria</taxon>
        <taxon>Halobacteriales</taxon>
        <taxon>Haloarculaceae</taxon>
        <taxon>Haloarcula</taxon>
    </lineage>
</organism>
<protein>
    <recommendedName>
        <fullName evidence="1">DUF8149 domain-containing protein</fullName>
    </recommendedName>
</protein>
<dbReference type="AlphaFoldDB" id="A0A830GHV1"/>
<dbReference type="RefSeq" id="WP_188995032.1">
    <property type="nucleotide sequence ID" value="NZ_BMOU01000001.1"/>
</dbReference>
<keyword evidence="3" id="KW-1185">Reference proteome</keyword>
<feature type="domain" description="DUF8149" evidence="1">
    <location>
        <begin position="3"/>
        <end position="69"/>
    </location>
</feature>
<dbReference type="Pfam" id="PF26476">
    <property type="entry name" value="DUF8149"/>
    <property type="match status" value="1"/>
</dbReference>
<reference evidence="2" key="1">
    <citation type="journal article" date="2014" name="Int. J. Syst. Evol. Microbiol.">
        <title>Complete genome sequence of Corynebacterium casei LMG S-19264T (=DSM 44701T), isolated from a smear-ripened cheese.</title>
        <authorList>
            <consortium name="US DOE Joint Genome Institute (JGI-PGF)"/>
            <person name="Walter F."/>
            <person name="Albersmeier A."/>
            <person name="Kalinowski J."/>
            <person name="Ruckert C."/>
        </authorList>
    </citation>
    <scope>NUCLEOTIDE SEQUENCE</scope>
    <source>
        <strain evidence="2">JCM 17820</strain>
    </source>
</reference>
<accession>A0A830GHV1</accession>
<dbReference type="EMBL" id="BMOU01000001">
    <property type="protein sequence ID" value="GGN89069.1"/>
    <property type="molecule type" value="Genomic_DNA"/>
</dbReference>
<sequence>MTEDDELPEIPVVCTACDTRTRVPFEDVESAVDRHNEQLHDGDPVAEVDPDVLDQLVDRVGRDLGLLDGD</sequence>
<dbReference type="Proteomes" id="UP000605784">
    <property type="component" value="Unassembled WGS sequence"/>
</dbReference>
<comment type="caution">
    <text evidence="2">The sequence shown here is derived from an EMBL/GenBank/DDBJ whole genome shotgun (WGS) entry which is preliminary data.</text>
</comment>
<name>A0A830GHV1_9EURY</name>
<evidence type="ECO:0000313" key="3">
    <source>
        <dbReference type="Proteomes" id="UP000605784"/>
    </source>
</evidence>
<gene>
    <name evidence="2" type="ORF">GCM10009030_09460</name>
</gene>
<evidence type="ECO:0000259" key="1">
    <source>
        <dbReference type="Pfam" id="PF26476"/>
    </source>
</evidence>
<proteinExistence type="predicted"/>